<organism evidence="2 3">
    <name type="scientific">Nocardioides piscis</name>
    <dbReference type="NCBI Taxonomy" id="2714938"/>
    <lineage>
        <taxon>Bacteria</taxon>
        <taxon>Bacillati</taxon>
        <taxon>Actinomycetota</taxon>
        <taxon>Actinomycetes</taxon>
        <taxon>Propionibacteriales</taxon>
        <taxon>Nocardioidaceae</taxon>
        <taxon>Nocardioides</taxon>
    </lineage>
</organism>
<gene>
    <name evidence="2" type="ORF">G7071_09410</name>
</gene>
<dbReference type="Gene3D" id="1.20.1270.70">
    <property type="entry name" value="Designed single chain three-helix bundle"/>
    <property type="match status" value="1"/>
</dbReference>
<proteinExistence type="predicted"/>
<dbReference type="InterPro" id="IPR046640">
    <property type="entry name" value="DUF6752"/>
</dbReference>
<dbReference type="AlphaFoldDB" id="A0A6G7YFS6"/>
<evidence type="ECO:0000313" key="2">
    <source>
        <dbReference type="EMBL" id="QIK75630.1"/>
    </source>
</evidence>
<name>A0A6G7YFS6_9ACTN</name>
<dbReference type="EMBL" id="CP049866">
    <property type="protein sequence ID" value="QIK75630.1"/>
    <property type="molecule type" value="Genomic_DNA"/>
</dbReference>
<reference evidence="2 3" key="1">
    <citation type="submission" date="2020-03" db="EMBL/GenBank/DDBJ databases">
        <title>Nocardioides sp. nov., isolated from fish.</title>
        <authorList>
            <person name="Hyun D.-W."/>
            <person name="Bae J.-W."/>
        </authorList>
    </citation>
    <scope>NUCLEOTIDE SEQUENCE [LARGE SCALE GENOMIC DNA]</scope>
    <source>
        <strain evidence="2 3">HDW12A</strain>
    </source>
</reference>
<sequence>MRSSRKDLEERVRELEEQVAALSARVEEGAVLHQRFAELLDVVTELLPGADQSKVERYVDELGS</sequence>
<dbReference type="Proteomes" id="UP000502035">
    <property type="component" value="Chromosome"/>
</dbReference>
<protein>
    <recommendedName>
        <fullName evidence="1">DUF6752 domain-containing protein</fullName>
    </recommendedName>
</protein>
<dbReference type="KEGG" id="npi:G7071_09410"/>
<feature type="domain" description="DUF6752" evidence="1">
    <location>
        <begin position="15"/>
        <end position="52"/>
    </location>
</feature>
<evidence type="ECO:0000313" key="3">
    <source>
        <dbReference type="Proteomes" id="UP000502035"/>
    </source>
</evidence>
<dbReference type="RefSeq" id="WP_166317831.1">
    <property type="nucleotide sequence ID" value="NZ_CP049866.1"/>
</dbReference>
<keyword evidence="3" id="KW-1185">Reference proteome</keyword>
<dbReference type="Pfam" id="PF20537">
    <property type="entry name" value="DUF6752"/>
    <property type="match status" value="1"/>
</dbReference>
<accession>A0A6G7YFS6</accession>
<evidence type="ECO:0000259" key="1">
    <source>
        <dbReference type="Pfam" id="PF20537"/>
    </source>
</evidence>